<dbReference type="CDD" id="cd02696">
    <property type="entry name" value="MurNAc-LAA"/>
    <property type="match status" value="1"/>
</dbReference>
<dbReference type="InterPro" id="IPR050695">
    <property type="entry name" value="N-acetylmuramoyl_amidase_3"/>
</dbReference>
<evidence type="ECO:0000313" key="14">
    <source>
        <dbReference type="Proteomes" id="UP000549250"/>
    </source>
</evidence>
<evidence type="ECO:0000256" key="8">
    <source>
        <dbReference type="ARBA" id="ARBA00023316"/>
    </source>
</evidence>
<evidence type="ECO:0000256" key="5">
    <source>
        <dbReference type="ARBA" id="ARBA00022729"/>
    </source>
</evidence>
<dbReference type="InterPro" id="IPR036779">
    <property type="entry name" value="LysM_dom_sf"/>
</dbReference>
<comment type="similarity">
    <text evidence="3">Belongs to the N-acetylmuramoyl-L-alanine amidase 3 family.</text>
</comment>
<dbReference type="Pfam" id="PF01476">
    <property type="entry name" value="LysM"/>
    <property type="match status" value="1"/>
</dbReference>
<accession>A0A839T3Y3</accession>
<proteinExistence type="inferred from homology"/>
<evidence type="ECO:0000256" key="3">
    <source>
        <dbReference type="ARBA" id="ARBA00010860"/>
    </source>
</evidence>
<dbReference type="GO" id="GO:0071555">
    <property type="term" value="P:cell wall organization"/>
    <property type="evidence" value="ECO:0007669"/>
    <property type="project" value="UniProtKB-KW"/>
</dbReference>
<reference evidence="13 14" key="1">
    <citation type="submission" date="2020-08" db="EMBL/GenBank/DDBJ databases">
        <title>Genomic Encyclopedia of Type Strains, Phase III (KMG-III): the genomes of soil and plant-associated and newly described type strains.</title>
        <authorList>
            <person name="Whitman W."/>
        </authorList>
    </citation>
    <scope>NUCLEOTIDE SEQUENCE [LARGE SCALE GENOMIC DNA]</scope>
    <source>
        <strain evidence="13 14">CECT 4462</strain>
    </source>
</reference>
<dbReference type="FunFam" id="3.40.630.40:FF:000001">
    <property type="entry name" value="N-acetylmuramoyl-L-alanine amidase"/>
    <property type="match status" value="1"/>
</dbReference>
<feature type="domain" description="LysM" evidence="12">
    <location>
        <begin position="419"/>
        <end position="462"/>
    </location>
</feature>
<name>A0A839T3Y3_AZOMA</name>
<dbReference type="SMART" id="SM00257">
    <property type="entry name" value="LysM"/>
    <property type="match status" value="1"/>
</dbReference>
<keyword evidence="6" id="KW-0574">Periplasm</keyword>
<dbReference type="Pfam" id="PF01520">
    <property type="entry name" value="Amidase_3"/>
    <property type="match status" value="1"/>
</dbReference>
<evidence type="ECO:0000256" key="10">
    <source>
        <dbReference type="SAM" id="MobiDB-lite"/>
    </source>
</evidence>
<dbReference type="PANTHER" id="PTHR30404:SF0">
    <property type="entry name" value="N-ACETYLMURAMOYL-L-ALANINE AMIDASE AMIC"/>
    <property type="match status" value="1"/>
</dbReference>
<keyword evidence="7 13" id="KW-0378">Hydrolase</keyword>
<dbReference type="GO" id="GO:0009253">
    <property type="term" value="P:peptidoglycan catabolic process"/>
    <property type="evidence" value="ECO:0007669"/>
    <property type="project" value="InterPro"/>
</dbReference>
<sequence length="471" mass="50959">MRRRAFFVVGLPVLLVMAQAWAASDVRGVRLWRAPDNTRLVFDLSGPVQHNVFTLAAPDRIVIDVSNAALKTSIEQLPLKNTPITGMRAAQRTADELRLVIDLSAEVTPKSFTLDPNQEYGHRLVVDLFDKGSDVDTPSVPATVTPSVPAAPVAPTLPATKRPTSPSARRDIVIAIDAGHGGEDPGALGPGNAREKDVVLAIAKRLQTQINAEKGYRAELTRTGDYFIPLRKRTEIARKKGADLFVSIHADAAPRSVAYGASVYALSDRGATSETARWLADTENQSDLIGGVGNVSLDDKDRMLAGVLLDLSMTATLSSSLDVGQRVLRNMGRIAPLHKDRVEQAGFMVLKSPDIPSILVETGFISNPGEANKLRSANHQQALARSIHTGIRQFFQQSPPPGTYIAWLRDSGKVSIGMREHTVRSGESLALIAQRYQVTLDSLRRANKLDSNIIKIGQTLTIPASTLASQQ</sequence>
<dbReference type="Gene3D" id="2.60.40.3500">
    <property type="match status" value="1"/>
</dbReference>
<dbReference type="SUPFAM" id="SSF53187">
    <property type="entry name" value="Zn-dependent exopeptidases"/>
    <property type="match status" value="1"/>
</dbReference>
<dbReference type="EMBL" id="JACHXI010000002">
    <property type="protein sequence ID" value="MBB3102433.1"/>
    <property type="molecule type" value="Genomic_DNA"/>
</dbReference>
<dbReference type="AlphaFoldDB" id="A0A839T3Y3"/>
<dbReference type="Proteomes" id="UP000549250">
    <property type="component" value="Unassembled WGS sequence"/>
</dbReference>
<evidence type="ECO:0000256" key="6">
    <source>
        <dbReference type="ARBA" id="ARBA00022764"/>
    </source>
</evidence>
<gene>
    <name evidence="13" type="ORF">FHR87_000806</name>
</gene>
<dbReference type="PROSITE" id="PS51782">
    <property type="entry name" value="LYSM"/>
    <property type="match status" value="1"/>
</dbReference>
<dbReference type="Gene3D" id="3.40.630.40">
    <property type="entry name" value="Zn-dependent exopeptidases"/>
    <property type="match status" value="1"/>
</dbReference>
<evidence type="ECO:0000256" key="2">
    <source>
        <dbReference type="ARBA" id="ARBA00004418"/>
    </source>
</evidence>
<evidence type="ECO:0000256" key="7">
    <source>
        <dbReference type="ARBA" id="ARBA00022801"/>
    </source>
</evidence>
<comment type="caution">
    <text evidence="13">The sequence shown here is derived from an EMBL/GenBank/DDBJ whole genome shotgun (WGS) entry which is preliminary data.</text>
</comment>
<dbReference type="EC" id="3.5.1.28" evidence="4"/>
<evidence type="ECO:0000256" key="9">
    <source>
        <dbReference type="ARBA" id="ARBA00074581"/>
    </source>
</evidence>
<organism evidence="13 14">
    <name type="scientific">Azomonas macrocytogenes</name>
    <name type="common">Azotobacter macrocytogenes</name>
    <dbReference type="NCBI Taxonomy" id="69962"/>
    <lineage>
        <taxon>Bacteria</taxon>
        <taxon>Pseudomonadati</taxon>
        <taxon>Pseudomonadota</taxon>
        <taxon>Gammaproteobacteria</taxon>
        <taxon>Pseudomonadales</taxon>
        <taxon>Pseudomonadaceae</taxon>
        <taxon>Azomonas</taxon>
    </lineage>
</organism>
<comment type="subcellular location">
    <subcellularLocation>
        <location evidence="2">Periplasm</location>
    </subcellularLocation>
</comment>
<dbReference type="InterPro" id="IPR021731">
    <property type="entry name" value="AMIN_dom"/>
</dbReference>
<dbReference type="Gene3D" id="3.10.350.10">
    <property type="entry name" value="LysM domain"/>
    <property type="match status" value="1"/>
</dbReference>
<dbReference type="Pfam" id="PF11741">
    <property type="entry name" value="AMIN"/>
    <property type="match status" value="1"/>
</dbReference>
<evidence type="ECO:0000256" key="1">
    <source>
        <dbReference type="ARBA" id="ARBA00001561"/>
    </source>
</evidence>
<evidence type="ECO:0000256" key="4">
    <source>
        <dbReference type="ARBA" id="ARBA00011901"/>
    </source>
</evidence>
<dbReference type="CDD" id="cd00118">
    <property type="entry name" value="LysM"/>
    <property type="match status" value="1"/>
</dbReference>
<dbReference type="PANTHER" id="PTHR30404">
    <property type="entry name" value="N-ACETYLMURAMOYL-L-ALANINE AMIDASE"/>
    <property type="match status" value="1"/>
</dbReference>
<feature type="signal peptide" evidence="11">
    <location>
        <begin position="1"/>
        <end position="22"/>
    </location>
</feature>
<protein>
    <recommendedName>
        <fullName evidence="9">N-acetylmuramoyl-L-alanine amidase AmiC</fullName>
        <ecNumber evidence="4">3.5.1.28</ecNumber>
    </recommendedName>
</protein>
<dbReference type="GO" id="GO:0008745">
    <property type="term" value="F:N-acetylmuramoyl-L-alanine amidase activity"/>
    <property type="evidence" value="ECO:0007669"/>
    <property type="project" value="UniProtKB-EC"/>
</dbReference>
<dbReference type="InterPro" id="IPR002508">
    <property type="entry name" value="MurNAc-LAA_cat"/>
</dbReference>
<feature type="region of interest" description="Disordered" evidence="10">
    <location>
        <begin position="139"/>
        <end position="166"/>
    </location>
</feature>
<evidence type="ECO:0000259" key="12">
    <source>
        <dbReference type="PROSITE" id="PS51782"/>
    </source>
</evidence>
<dbReference type="InterPro" id="IPR018392">
    <property type="entry name" value="LysM"/>
</dbReference>
<keyword evidence="8" id="KW-0961">Cell wall biogenesis/degradation</keyword>
<feature type="compositionally biased region" description="Low complexity" evidence="10">
    <location>
        <begin position="139"/>
        <end position="160"/>
    </location>
</feature>
<keyword evidence="5 11" id="KW-0732">Signal</keyword>
<keyword evidence="14" id="KW-1185">Reference proteome</keyword>
<feature type="chain" id="PRO_5032302088" description="N-acetylmuramoyl-L-alanine amidase AmiC" evidence="11">
    <location>
        <begin position="23"/>
        <end position="471"/>
    </location>
</feature>
<dbReference type="SUPFAM" id="SSF54106">
    <property type="entry name" value="LysM domain"/>
    <property type="match status" value="1"/>
</dbReference>
<dbReference type="SMART" id="SM00646">
    <property type="entry name" value="Ami_3"/>
    <property type="match status" value="1"/>
</dbReference>
<evidence type="ECO:0000313" key="13">
    <source>
        <dbReference type="EMBL" id="MBB3102433.1"/>
    </source>
</evidence>
<evidence type="ECO:0000256" key="11">
    <source>
        <dbReference type="SAM" id="SignalP"/>
    </source>
</evidence>
<comment type="catalytic activity">
    <reaction evidence="1">
        <text>Hydrolyzes the link between N-acetylmuramoyl residues and L-amino acid residues in certain cell-wall glycopeptides.</text>
        <dbReference type="EC" id="3.5.1.28"/>
    </reaction>
</comment>
<dbReference type="GO" id="GO:0030288">
    <property type="term" value="C:outer membrane-bounded periplasmic space"/>
    <property type="evidence" value="ECO:0007669"/>
    <property type="project" value="TreeGrafter"/>
</dbReference>